<feature type="domain" description="Cysteinyl-tRNA ligase anticodon binding" evidence="3">
    <location>
        <begin position="179"/>
        <end position="231"/>
    </location>
</feature>
<feature type="domain" description="YqeB PH" evidence="4">
    <location>
        <begin position="9"/>
        <end position="162"/>
    </location>
</feature>
<keyword evidence="2" id="KW-0472">Membrane</keyword>
<dbReference type="InterPro" id="IPR057798">
    <property type="entry name" value="PH_YqeB"/>
</dbReference>
<evidence type="ECO:0000313" key="6">
    <source>
        <dbReference type="Proteomes" id="UP000295060"/>
    </source>
</evidence>
<evidence type="ECO:0000259" key="3">
    <source>
        <dbReference type="Pfam" id="PF23493"/>
    </source>
</evidence>
<comment type="caution">
    <text evidence="5">The sequence shown here is derived from an EMBL/GenBank/DDBJ whole genome shotgun (WGS) entry which is preliminary data.</text>
</comment>
<dbReference type="InterPro" id="IPR056411">
    <property type="entry name" value="CysS_C"/>
</dbReference>
<keyword evidence="6" id="KW-1185">Reference proteome</keyword>
<dbReference type="Proteomes" id="UP000295060">
    <property type="component" value="Unassembled WGS sequence"/>
</dbReference>
<keyword evidence="2" id="KW-0812">Transmembrane</keyword>
<keyword evidence="2" id="KW-1133">Transmembrane helix</keyword>
<dbReference type="Pfam" id="PF23493">
    <property type="entry name" value="CysS_C"/>
    <property type="match status" value="1"/>
</dbReference>
<evidence type="ECO:0000313" key="5">
    <source>
        <dbReference type="EMBL" id="TDW90584.1"/>
    </source>
</evidence>
<feature type="region of interest" description="Disordered" evidence="1">
    <location>
        <begin position="385"/>
        <end position="407"/>
    </location>
</feature>
<sequence length="425" mass="46022">MGSTTADRTVIGHSATDKTVLFGGLPLAGLVLGFFLPRIAQWAAGREWVPFHGPLKLIAAWDSWWVVVICVVVGLVAGVLLAGMALDDTLKVTITGQSVEFLKNQKTVTVPRAKVAVAFLDGKEIVLQDASSRELAREKHDQLKSEARRIPAAFRAHGYPWSDSGDPHESEFRRWVEGDPDLSPAANALLRARSKAFDQGDKGKADLRELRTDLANLGYSVKDKDKKQYWRGNPTGLDRGRHHVLSLSAEEVDDCFGVRLFGVVGGVGAGGEGDFVAVRGGFEGLEVRAEESAELLLARKPDDFALLDAVQGPLGGAVEADHLAALVVVHLDGHVAHHEHVVVHVPVRYDETIPGRRCPQHPGLAQSSGLLHRDHPSILPTARKLRRSTRAATTESGSRGRGRVSVRGRCGALRRGGRCGRGTRW</sequence>
<reference evidence="5 6" key="1">
    <citation type="submission" date="2019-03" db="EMBL/GenBank/DDBJ databases">
        <title>Genomic Encyclopedia of Type Strains, Phase III (KMG-III): the genomes of soil and plant-associated and newly described type strains.</title>
        <authorList>
            <person name="Whitman W."/>
        </authorList>
    </citation>
    <scope>NUCLEOTIDE SEQUENCE [LARGE SCALE GENOMIC DNA]</scope>
    <source>
        <strain evidence="5 6">VKMAc-2574</strain>
    </source>
</reference>
<proteinExistence type="predicted"/>
<evidence type="ECO:0000256" key="2">
    <source>
        <dbReference type="SAM" id="Phobius"/>
    </source>
</evidence>
<dbReference type="Pfam" id="PF23494">
    <property type="entry name" value="bPH_10"/>
    <property type="match status" value="1"/>
</dbReference>
<evidence type="ECO:0000256" key="1">
    <source>
        <dbReference type="SAM" id="MobiDB-lite"/>
    </source>
</evidence>
<organism evidence="5 6">
    <name type="scientific">Kribbella pratensis</name>
    <dbReference type="NCBI Taxonomy" id="2512112"/>
    <lineage>
        <taxon>Bacteria</taxon>
        <taxon>Bacillati</taxon>
        <taxon>Actinomycetota</taxon>
        <taxon>Actinomycetes</taxon>
        <taxon>Propionibacteriales</taxon>
        <taxon>Kribbellaceae</taxon>
        <taxon>Kribbella</taxon>
    </lineage>
</organism>
<evidence type="ECO:0000259" key="4">
    <source>
        <dbReference type="Pfam" id="PF23494"/>
    </source>
</evidence>
<gene>
    <name evidence="5" type="ORF">EV137_4405</name>
</gene>
<feature type="transmembrane region" description="Helical" evidence="2">
    <location>
        <begin position="64"/>
        <end position="86"/>
    </location>
</feature>
<feature type="transmembrane region" description="Helical" evidence="2">
    <location>
        <begin position="20"/>
        <end position="44"/>
    </location>
</feature>
<dbReference type="EMBL" id="SODU01000002">
    <property type="protein sequence ID" value="TDW90584.1"/>
    <property type="molecule type" value="Genomic_DNA"/>
</dbReference>
<protein>
    <submittedName>
        <fullName evidence="5">Uncharacterized protein</fullName>
    </submittedName>
</protein>
<accession>A0ABY2FGR8</accession>
<name>A0ABY2FGR8_9ACTN</name>
<dbReference type="RefSeq" id="WP_202871069.1">
    <property type="nucleotide sequence ID" value="NZ_SODU01000002.1"/>
</dbReference>